<keyword evidence="3" id="KW-0998">Cell outer membrane</keyword>
<dbReference type="Proteomes" id="UP000033664">
    <property type="component" value="Unassembled WGS sequence"/>
</dbReference>
<dbReference type="Gene3D" id="3.30.1370.130">
    <property type="match status" value="1"/>
</dbReference>
<evidence type="ECO:0000256" key="4">
    <source>
        <dbReference type="SAM" id="MobiDB-lite"/>
    </source>
</evidence>
<dbReference type="GO" id="GO:0009297">
    <property type="term" value="P:pilus assembly"/>
    <property type="evidence" value="ECO:0007669"/>
    <property type="project" value="InterPro"/>
</dbReference>
<keyword evidence="5" id="KW-0812">Transmembrane</keyword>
<comment type="caution">
    <text evidence="7">The sequence shown here is derived from an EMBL/GenBank/DDBJ whole genome shotgun (WGS) entry which is preliminary data.</text>
</comment>
<dbReference type="PANTHER" id="PTHR30332:SF17">
    <property type="entry name" value="TYPE IV PILIATION SYSTEM PROTEIN DR_0774-RELATED"/>
    <property type="match status" value="1"/>
</dbReference>
<dbReference type="InterPro" id="IPR011662">
    <property type="entry name" value="Secretin/TonB_short_N"/>
</dbReference>
<dbReference type="GO" id="GO:0019867">
    <property type="term" value="C:outer membrane"/>
    <property type="evidence" value="ECO:0007669"/>
    <property type="project" value="InterPro"/>
</dbReference>
<protein>
    <submittedName>
        <fullName evidence="7">MSHA biogenesis protein MshL</fullName>
    </submittedName>
</protein>
<evidence type="ECO:0000313" key="8">
    <source>
        <dbReference type="Proteomes" id="UP000033664"/>
    </source>
</evidence>
<dbReference type="Pfam" id="PF07655">
    <property type="entry name" value="Secretin_N_2"/>
    <property type="match status" value="1"/>
</dbReference>
<dbReference type="PANTHER" id="PTHR30332">
    <property type="entry name" value="PROBABLE GENERAL SECRETION PATHWAY PROTEIN D"/>
    <property type="match status" value="1"/>
</dbReference>
<dbReference type="eggNOG" id="COG1450">
    <property type="taxonomic scope" value="Bacteria"/>
</dbReference>
<dbReference type="Pfam" id="PF00263">
    <property type="entry name" value="Secretin"/>
    <property type="match status" value="1"/>
</dbReference>
<reference evidence="7 8" key="1">
    <citation type="journal article" date="2015" name="BMC Genomics">
        <title>Genome mining reveals unlocked bioactive potential of marine Gram-negative bacteria.</title>
        <authorList>
            <person name="Machado H."/>
            <person name="Sonnenschein E.C."/>
            <person name="Melchiorsen J."/>
            <person name="Gram L."/>
        </authorList>
    </citation>
    <scope>NUCLEOTIDE SEQUENCE [LARGE SCALE GENOMIC DNA]</scope>
    <source>
        <strain evidence="7 8">S3137</strain>
    </source>
</reference>
<dbReference type="GO" id="GO:0009306">
    <property type="term" value="P:protein secretion"/>
    <property type="evidence" value="ECO:0007669"/>
    <property type="project" value="InterPro"/>
</dbReference>
<evidence type="ECO:0000256" key="1">
    <source>
        <dbReference type="ARBA" id="ARBA00022448"/>
    </source>
</evidence>
<dbReference type="PATRIC" id="fig|151081.8.peg.1520"/>
<dbReference type="NCBIfam" id="TIGR02519">
    <property type="entry name" value="pilus_MshL"/>
    <property type="match status" value="1"/>
</dbReference>
<accession>A0A0F4PQ95</accession>
<feature type="domain" description="Secretin/TonB short N-terminal" evidence="6">
    <location>
        <begin position="104"/>
        <end position="152"/>
    </location>
</feature>
<dbReference type="SMART" id="SM00965">
    <property type="entry name" value="STN"/>
    <property type="match status" value="1"/>
</dbReference>
<evidence type="ECO:0000256" key="2">
    <source>
        <dbReference type="ARBA" id="ARBA00023136"/>
    </source>
</evidence>
<dbReference type="InterPro" id="IPR050810">
    <property type="entry name" value="Bact_Secretion_Sys_Channel"/>
</dbReference>
<dbReference type="OrthoDB" id="9775455at2"/>
<dbReference type="PRINTS" id="PR00811">
    <property type="entry name" value="BCTERIALGSPD"/>
</dbReference>
<dbReference type="InterPro" id="IPR004846">
    <property type="entry name" value="T2SS/T3SS_dom"/>
</dbReference>
<dbReference type="PROSITE" id="PS51257">
    <property type="entry name" value="PROKAR_LIPOPROTEIN"/>
    <property type="match status" value="1"/>
</dbReference>
<dbReference type="AlphaFoldDB" id="A0A0F4PQ95"/>
<dbReference type="GO" id="GO:0015627">
    <property type="term" value="C:type II protein secretion system complex"/>
    <property type="evidence" value="ECO:0007669"/>
    <property type="project" value="TreeGrafter"/>
</dbReference>
<feature type="region of interest" description="Disordered" evidence="4">
    <location>
        <begin position="185"/>
        <end position="228"/>
    </location>
</feature>
<dbReference type="RefSeq" id="WP_045979139.1">
    <property type="nucleotide sequence ID" value="NZ_JXXY01000006.1"/>
</dbReference>
<keyword evidence="5" id="KW-1133">Transmembrane helix</keyword>
<dbReference type="InterPro" id="IPR011514">
    <property type="entry name" value="Secretin_N_2"/>
</dbReference>
<evidence type="ECO:0000256" key="5">
    <source>
        <dbReference type="SAM" id="Phobius"/>
    </source>
</evidence>
<keyword evidence="8" id="KW-1185">Reference proteome</keyword>
<evidence type="ECO:0000256" key="3">
    <source>
        <dbReference type="ARBA" id="ARBA00023237"/>
    </source>
</evidence>
<dbReference type="InterPro" id="IPR013358">
    <property type="entry name" value="Pilus_biogenesis_MshL"/>
</dbReference>
<organism evidence="7 8">
    <name type="scientific">Pseudoalteromonas ruthenica</name>
    <dbReference type="NCBI Taxonomy" id="151081"/>
    <lineage>
        <taxon>Bacteria</taxon>
        <taxon>Pseudomonadati</taxon>
        <taxon>Pseudomonadota</taxon>
        <taxon>Gammaproteobacteria</taxon>
        <taxon>Alteromonadales</taxon>
        <taxon>Pseudoalteromonadaceae</taxon>
        <taxon>Pseudoalteromonas</taxon>
    </lineage>
</organism>
<name>A0A0F4PQ95_9GAMM</name>
<gene>
    <name evidence="7" type="ORF">TW72_01705</name>
</gene>
<keyword evidence="2 5" id="KW-0472">Membrane</keyword>
<dbReference type="GeneID" id="58227198"/>
<evidence type="ECO:0000313" key="7">
    <source>
        <dbReference type="EMBL" id="KJZ01692.1"/>
    </source>
</evidence>
<dbReference type="EMBL" id="JXXZ01000002">
    <property type="protein sequence ID" value="KJZ01692.1"/>
    <property type="molecule type" value="Genomic_DNA"/>
</dbReference>
<keyword evidence="1" id="KW-0813">Transport</keyword>
<feature type="transmembrane region" description="Helical" evidence="5">
    <location>
        <begin position="7"/>
        <end position="29"/>
    </location>
</feature>
<dbReference type="InterPro" id="IPR001775">
    <property type="entry name" value="GspD/PilQ"/>
</dbReference>
<sequence length="563" mass="61304">MKLNNKLLVRWFIVGTSSLLVSACATFGIGERVQPHIAKELEPAKQSKVSEAPQPPKDFEQELLSSVSAHTKVQPSTAIERFDVVANEVALRPFFNALVDDTPFSVAIHPEVSGAISLNLKQVSMDEVLKIITRMYPLDVFLEGQVVQVLPAKMRTESIAVNYLMMRRFGVSNVSVISGGVSDYDQNNNGNSGNGNNNFSGNNGGNNNAINNNNGNNSGSGNIQQLNGSNIQTSSESDFWADLKEALQSLVGTHGGRYVIVSPQASLVTVHALPSEIAAMKEFLRHSEESLQRQVILEARIIEVTLKDEYQQGVNWSEIAANIGSTSLSFSSTAAQLGNQISAELGGAASLVFSNPDFAGVINLLQTQGDVQMLSNPRVTATNNQKAVIKVGEDEYFVTDVSSSEDIGNVTQQNNNDIELTPFFSGIALDVTPQIDKYGSVILHVHPSVTQTEEQTKSIKLGSESIELPLAQSNIRESDTVIRASSGEIVVIGGLMQTITSDEVAKTPVLGDIPLVGNLFKSIRKKQNKKELVILLRPTVVMPDTWKKQQQRSRKLLETWYRN</sequence>
<proteinExistence type="predicted"/>
<evidence type="ECO:0000259" key="6">
    <source>
        <dbReference type="SMART" id="SM00965"/>
    </source>
</evidence>